<name>A0AAP7CDC5_9CORY</name>
<protein>
    <submittedName>
        <fullName evidence="2">DUF202 domain-containing protein</fullName>
    </submittedName>
</protein>
<feature type="transmembrane region" description="Helical" evidence="1">
    <location>
        <begin position="66"/>
        <end position="88"/>
    </location>
</feature>
<keyword evidence="1" id="KW-1133">Transmembrane helix</keyword>
<keyword evidence="1" id="KW-0472">Membrane</keyword>
<dbReference type="EMBL" id="JAAUVV010000017">
    <property type="protein sequence ID" value="NJJ04413.1"/>
    <property type="molecule type" value="Genomic_DNA"/>
</dbReference>
<keyword evidence="1" id="KW-0812">Transmembrane</keyword>
<dbReference type="Proteomes" id="UP000591626">
    <property type="component" value="Unassembled WGS sequence"/>
</dbReference>
<dbReference type="AlphaFoldDB" id="A0AAP7CDC5"/>
<gene>
    <name evidence="2" type="ORF">HC138_08645</name>
</gene>
<organism evidence="2 3">
    <name type="scientific">Corynebacterium coyleae</name>
    <dbReference type="NCBI Taxonomy" id="53374"/>
    <lineage>
        <taxon>Bacteria</taxon>
        <taxon>Bacillati</taxon>
        <taxon>Actinomycetota</taxon>
        <taxon>Actinomycetes</taxon>
        <taxon>Mycobacteriales</taxon>
        <taxon>Corynebacteriaceae</taxon>
        <taxon>Corynebacterium</taxon>
    </lineage>
</organism>
<evidence type="ECO:0000313" key="2">
    <source>
        <dbReference type="EMBL" id="NJJ04413.1"/>
    </source>
</evidence>
<reference evidence="2 3" key="1">
    <citation type="submission" date="2020-03" db="EMBL/GenBank/DDBJ databases">
        <title>Draft genome sequences of bacterial isolates from the female urobiome.</title>
        <authorList>
            <person name="Miller-Ensminger T."/>
            <person name="Wolfe A.J."/>
            <person name="Putonti C."/>
        </authorList>
    </citation>
    <scope>NUCLEOTIDE SEQUENCE [LARGE SCALE GENOMIC DNA]</scope>
    <source>
        <strain evidence="2 3">UMB8490</strain>
    </source>
</reference>
<proteinExistence type="predicted"/>
<dbReference type="GO" id="GO:0012505">
    <property type="term" value="C:endomembrane system"/>
    <property type="evidence" value="ECO:0007669"/>
    <property type="project" value="UniProtKB-SubCell"/>
</dbReference>
<sequence>MSWTRTGLAMLVCAATLLRWADAYPELIVFAVCALTLGAVAIGLLNRRLYKRDAFALADERSAPNTAPIAILTAMMLGIAVVGLYLVLA</sequence>
<feature type="transmembrane region" description="Helical" evidence="1">
    <location>
        <begin position="27"/>
        <end position="45"/>
    </location>
</feature>
<comment type="caution">
    <text evidence="2">The sequence shown here is derived from an EMBL/GenBank/DDBJ whole genome shotgun (WGS) entry which is preliminary data.</text>
</comment>
<evidence type="ECO:0000256" key="1">
    <source>
        <dbReference type="SAM" id="Phobius"/>
    </source>
</evidence>
<evidence type="ECO:0000313" key="3">
    <source>
        <dbReference type="Proteomes" id="UP000591626"/>
    </source>
</evidence>
<accession>A0AAP7CDC5</accession>